<keyword evidence="4" id="KW-1185">Reference proteome</keyword>
<organism evidence="3 4">
    <name type="scientific">Halomicrobium zhouii</name>
    <dbReference type="NCBI Taxonomy" id="767519"/>
    <lineage>
        <taxon>Archaea</taxon>
        <taxon>Methanobacteriati</taxon>
        <taxon>Methanobacteriota</taxon>
        <taxon>Stenosarchaea group</taxon>
        <taxon>Halobacteria</taxon>
        <taxon>Halobacteriales</taxon>
        <taxon>Haloarculaceae</taxon>
        <taxon>Halomicrobium</taxon>
    </lineage>
</organism>
<dbReference type="OrthoDB" id="307404at2157"/>
<dbReference type="InterPro" id="IPR006016">
    <property type="entry name" value="UspA"/>
</dbReference>
<feature type="domain" description="UspA" evidence="2">
    <location>
        <begin position="2"/>
        <end position="150"/>
    </location>
</feature>
<protein>
    <submittedName>
        <fullName evidence="3">Nucleotide-binding universal stress protein, UspA family</fullName>
    </submittedName>
</protein>
<gene>
    <name evidence="3" type="ORF">SAMN05216559_2259</name>
</gene>
<evidence type="ECO:0000259" key="2">
    <source>
        <dbReference type="Pfam" id="PF00582"/>
    </source>
</evidence>
<accession>A0A1I6L8F6</accession>
<dbReference type="RefSeq" id="WP_089816633.1">
    <property type="nucleotide sequence ID" value="NZ_FOZK01000002.1"/>
</dbReference>
<evidence type="ECO:0000313" key="3">
    <source>
        <dbReference type="EMBL" id="SFR99775.1"/>
    </source>
</evidence>
<dbReference type="EMBL" id="FOZK01000002">
    <property type="protein sequence ID" value="SFR99775.1"/>
    <property type="molecule type" value="Genomic_DNA"/>
</dbReference>
<dbReference type="InterPro" id="IPR014729">
    <property type="entry name" value="Rossmann-like_a/b/a_fold"/>
</dbReference>
<dbReference type="SUPFAM" id="SSF52402">
    <property type="entry name" value="Adenine nucleotide alpha hydrolases-like"/>
    <property type="match status" value="1"/>
</dbReference>
<evidence type="ECO:0000313" key="4">
    <source>
        <dbReference type="Proteomes" id="UP000199062"/>
    </source>
</evidence>
<dbReference type="PANTHER" id="PTHR46268">
    <property type="entry name" value="STRESS RESPONSE PROTEIN NHAX"/>
    <property type="match status" value="1"/>
</dbReference>
<reference evidence="3 4" key="1">
    <citation type="submission" date="2016-10" db="EMBL/GenBank/DDBJ databases">
        <authorList>
            <person name="de Groot N.N."/>
        </authorList>
    </citation>
    <scope>NUCLEOTIDE SEQUENCE [LARGE SCALE GENOMIC DNA]</scope>
    <source>
        <strain evidence="3 4">CGMCC 1.10457</strain>
    </source>
</reference>
<sequence length="152" mass="16251">MERALVVVDDSDANRELLAEAGQLARGVDAELVLFSWVTPGEYDEDAETMEALETAEHASYSGTDALDVARNFARTLAGDVFGDDAPAFDVTASVADDGELADEILDAASREDCDHVFVVGRRRSPTGKVIFGDVAQRIILNFDGPVTVVMG</sequence>
<dbReference type="CDD" id="cd00293">
    <property type="entry name" value="USP-like"/>
    <property type="match status" value="1"/>
</dbReference>
<dbReference type="Gene3D" id="3.40.50.620">
    <property type="entry name" value="HUPs"/>
    <property type="match status" value="1"/>
</dbReference>
<dbReference type="PANTHER" id="PTHR46268:SF6">
    <property type="entry name" value="UNIVERSAL STRESS PROTEIN UP12"/>
    <property type="match status" value="1"/>
</dbReference>
<dbReference type="Pfam" id="PF00582">
    <property type="entry name" value="Usp"/>
    <property type="match status" value="1"/>
</dbReference>
<evidence type="ECO:0000256" key="1">
    <source>
        <dbReference type="ARBA" id="ARBA00008791"/>
    </source>
</evidence>
<proteinExistence type="inferred from homology"/>
<comment type="similarity">
    <text evidence="1">Belongs to the universal stress protein A family.</text>
</comment>
<dbReference type="Proteomes" id="UP000199062">
    <property type="component" value="Unassembled WGS sequence"/>
</dbReference>
<dbReference type="AlphaFoldDB" id="A0A1I6L8F6"/>
<name>A0A1I6L8F6_9EURY</name>